<proteinExistence type="predicted"/>
<sequence>MPVKVSKRNHKKREARVGLVELYFCLLGWQSLFVLPNCLIRPSDVRRRV</sequence>
<dbReference type="AlphaFoldDB" id="A0AAX4IMR0"/>
<name>A0AAX4IMR0_9PEZI</name>
<organism evidence="1 2">
    <name type="scientific">Colletotrichum destructivum</name>
    <dbReference type="NCBI Taxonomy" id="34406"/>
    <lineage>
        <taxon>Eukaryota</taxon>
        <taxon>Fungi</taxon>
        <taxon>Dikarya</taxon>
        <taxon>Ascomycota</taxon>
        <taxon>Pezizomycotina</taxon>
        <taxon>Sordariomycetes</taxon>
        <taxon>Hypocreomycetidae</taxon>
        <taxon>Glomerellales</taxon>
        <taxon>Glomerellaceae</taxon>
        <taxon>Colletotrichum</taxon>
        <taxon>Colletotrichum destructivum species complex</taxon>
    </lineage>
</organism>
<dbReference type="GeneID" id="87946161"/>
<dbReference type="Proteomes" id="UP001322277">
    <property type="component" value="Chromosome 6"/>
</dbReference>
<dbReference type="KEGG" id="cdet:87946161"/>
<evidence type="ECO:0000313" key="1">
    <source>
        <dbReference type="EMBL" id="WQF84644.1"/>
    </source>
</evidence>
<dbReference type="EMBL" id="CP137310">
    <property type="protein sequence ID" value="WQF84644.1"/>
    <property type="molecule type" value="Genomic_DNA"/>
</dbReference>
<gene>
    <name evidence="1" type="ORF">CDEST_09658</name>
</gene>
<keyword evidence="2" id="KW-1185">Reference proteome</keyword>
<reference evidence="2" key="1">
    <citation type="journal article" date="2023" name="bioRxiv">
        <title>Complete genome of the Medicago anthracnose fungus, Colletotrichum destructivum, reveals a mini-chromosome-like region within a core chromosome.</title>
        <authorList>
            <person name="Lapalu N."/>
            <person name="Simon A."/>
            <person name="Lu A."/>
            <person name="Plaumann P.-L."/>
            <person name="Amselem J."/>
            <person name="Pigne S."/>
            <person name="Auger A."/>
            <person name="Koch C."/>
            <person name="Dallery J.-F."/>
            <person name="O'Connell R.J."/>
        </authorList>
    </citation>
    <scope>NUCLEOTIDE SEQUENCE [LARGE SCALE GENOMIC DNA]</scope>
    <source>
        <strain evidence="2">CBS 520.97</strain>
    </source>
</reference>
<evidence type="ECO:0000313" key="2">
    <source>
        <dbReference type="Proteomes" id="UP001322277"/>
    </source>
</evidence>
<protein>
    <submittedName>
        <fullName evidence="1">Uncharacterized protein</fullName>
    </submittedName>
</protein>
<dbReference type="RefSeq" id="XP_062781868.1">
    <property type="nucleotide sequence ID" value="XM_062925817.1"/>
</dbReference>
<accession>A0AAX4IMR0</accession>